<dbReference type="HOGENOM" id="CLU_020120_1_2_0"/>
<dbReference type="STRING" id="880073.Cabys_1565"/>
<dbReference type="eggNOG" id="COG0265">
    <property type="taxonomic scope" value="Bacteria"/>
</dbReference>
<dbReference type="SMART" id="SM00228">
    <property type="entry name" value="PDZ"/>
    <property type="match status" value="1"/>
</dbReference>
<dbReference type="PROSITE" id="PS50106">
    <property type="entry name" value="PDZ"/>
    <property type="match status" value="1"/>
</dbReference>
<dbReference type="EMBL" id="CM001402">
    <property type="protein sequence ID" value="EHO42328.1"/>
    <property type="molecule type" value="Genomic_DNA"/>
</dbReference>
<keyword evidence="1 4" id="KW-0645">Protease</keyword>
<dbReference type="PaxDb" id="880073-Calab_2720"/>
<keyword evidence="2" id="KW-0378">Hydrolase</keyword>
<evidence type="ECO:0000259" key="3">
    <source>
        <dbReference type="PROSITE" id="PS50106"/>
    </source>
</evidence>
<feature type="domain" description="PDZ" evidence="3">
    <location>
        <begin position="285"/>
        <end position="363"/>
    </location>
</feature>
<protein>
    <submittedName>
        <fullName evidence="5">Peptidase S1 and S6 chymotrypsin/Hap</fullName>
    </submittedName>
    <submittedName>
        <fullName evidence="4">Serine protease</fullName>
    </submittedName>
</protein>
<evidence type="ECO:0000313" key="5">
    <source>
        <dbReference type="EMBL" id="EHO42328.1"/>
    </source>
</evidence>
<dbReference type="SUPFAM" id="SSF50156">
    <property type="entry name" value="PDZ domain-like"/>
    <property type="match status" value="1"/>
</dbReference>
<dbReference type="KEGG" id="caby:Cabys_1565"/>
<dbReference type="PRINTS" id="PR00834">
    <property type="entry name" value="PROTEASES2C"/>
</dbReference>
<dbReference type="SUPFAM" id="SSF50494">
    <property type="entry name" value="Trypsin-like serine proteases"/>
    <property type="match status" value="1"/>
</dbReference>
<dbReference type="PANTHER" id="PTHR43343:SF3">
    <property type="entry name" value="PROTEASE DO-LIKE 8, CHLOROPLASTIC"/>
    <property type="match status" value="1"/>
</dbReference>
<sequence precursor="true">MKTFWKVSFWVVLGVLAGVLMREYLPMHSAEQEQPLDTSLVTEARAQETTGQQLQTHRENAITRAVQKVTPAVVSVNVTKINRYVQRSPFFNDPFFRQFFPELFNDRIVEQPVESIGSGFFISDDGYVVTNEHVVGEATEIIVAMADGKEYPAKLIDRDRVSDIALLKVEGHFPSIKFGDSDKVLIGEWAIALGNPFGLFVKNQPTVTVGVISAVNRNFSPLEGRIYEDMIQTDAAINPGNSGGPLCNADGEVIGMNTFILTGDPQSHGSVGVGFAIPSNRIQQVVEKLKRRRGKDTNVWIGMYVSNLNPYIARSLGYPSVQGVYVRRIDRHSPAEKAGVQLGDVIVEINGETISSYADAQAVILSLDLRVGDKMRLKIWREGKLLDIDLVLEKYPE</sequence>
<dbReference type="Proteomes" id="UP000004671">
    <property type="component" value="Chromosome"/>
</dbReference>
<dbReference type="Gene3D" id="2.40.10.120">
    <property type="match status" value="1"/>
</dbReference>
<evidence type="ECO:0000313" key="4">
    <source>
        <dbReference type="EMBL" id="APF18314.1"/>
    </source>
</evidence>
<reference evidence="5 6" key="1">
    <citation type="submission" date="2011-09" db="EMBL/GenBank/DDBJ databases">
        <title>The permanent draft genome of Caldithrix abyssi DSM 13497.</title>
        <authorList>
            <consortium name="US DOE Joint Genome Institute (JGI-PGF)"/>
            <person name="Lucas S."/>
            <person name="Han J."/>
            <person name="Lapidus A."/>
            <person name="Bruce D."/>
            <person name="Goodwin L."/>
            <person name="Pitluck S."/>
            <person name="Peters L."/>
            <person name="Kyrpides N."/>
            <person name="Mavromatis K."/>
            <person name="Ivanova N."/>
            <person name="Mikhailova N."/>
            <person name="Chertkov O."/>
            <person name="Detter J.C."/>
            <person name="Tapia R."/>
            <person name="Han C."/>
            <person name="Land M."/>
            <person name="Hauser L."/>
            <person name="Markowitz V."/>
            <person name="Cheng J.-F."/>
            <person name="Hugenholtz P."/>
            <person name="Woyke T."/>
            <person name="Wu D."/>
            <person name="Spring S."/>
            <person name="Brambilla E."/>
            <person name="Klenk H.-P."/>
            <person name="Eisen J.A."/>
        </authorList>
    </citation>
    <scope>NUCLEOTIDE SEQUENCE [LARGE SCALE GENOMIC DNA]</scope>
    <source>
        <strain evidence="5 6">DSM 13497</strain>
    </source>
</reference>
<dbReference type="EMBL" id="CP018099">
    <property type="protein sequence ID" value="APF18314.1"/>
    <property type="molecule type" value="Genomic_DNA"/>
</dbReference>
<gene>
    <name evidence="4" type="ORF">Cabys_1565</name>
    <name evidence="5" type="ORF">Calab_2720</name>
</gene>
<name>H1XQQ5_CALAY</name>
<dbReference type="Gene3D" id="2.30.42.10">
    <property type="match status" value="1"/>
</dbReference>
<dbReference type="Pfam" id="PF13180">
    <property type="entry name" value="PDZ_2"/>
    <property type="match status" value="1"/>
</dbReference>
<dbReference type="InterPro" id="IPR009003">
    <property type="entry name" value="Peptidase_S1_PA"/>
</dbReference>
<dbReference type="RefSeq" id="WP_006929620.1">
    <property type="nucleotide sequence ID" value="NZ_CM001402.1"/>
</dbReference>
<dbReference type="Pfam" id="PF13365">
    <property type="entry name" value="Trypsin_2"/>
    <property type="match status" value="1"/>
</dbReference>
<keyword evidence="6" id="KW-1185">Reference proteome</keyword>
<dbReference type="InterPro" id="IPR001940">
    <property type="entry name" value="Peptidase_S1C"/>
</dbReference>
<dbReference type="PANTHER" id="PTHR43343">
    <property type="entry name" value="PEPTIDASE S12"/>
    <property type="match status" value="1"/>
</dbReference>
<dbReference type="InterPro" id="IPR036034">
    <property type="entry name" value="PDZ_sf"/>
</dbReference>
<reference evidence="4 7" key="2">
    <citation type="submission" date="2016-11" db="EMBL/GenBank/DDBJ databases">
        <title>Genomic analysis of Caldithrix abyssi and proposal of a novel bacterial phylum Caldithrichaeota.</title>
        <authorList>
            <person name="Kublanov I."/>
            <person name="Sigalova O."/>
            <person name="Gavrilov S."/>
            <person name="Lebedinsky A."/>
            <person name="Ivanova N."/>
            <person name="Daum C."/>
            <person name="Reddy T."/>
            <person name="Klenk H.P."/>
            <person name="Goker M."/>
            <person name="Reva O."/>
            <person name="Miroshnichenko M."/>
            <person name="Kyprides N."/>
            <person name="Woyke T."/>
            <person name="Gelfand M."/>
        </authorList>
    </citation>
    <scope>NUCLEOTIDE SEQUENCE [LARGE SCALE GENOMIC DNA]</scope>
    <source>
        <strain evidence="4 7">LF13</strain>
    </source>
</reference>
<evidence type="ECO:0000313" key="7">
    <source>
        <dbReference type="Proteomes" id="UP000183868"/>
    </source>
</evidence>
<dbReference type="GO" id="GO:0004252">
    <property type="term" value="F:serine-type endopeptidase activity"/>
    <property type="evidence" value="ECO:0007669"/>
    <property type="project" value="InterPro"/>
</dbReference>
<evidence type="ECO:0000256" key="2">
    <source>
        <dbReference type="ARBA" id="ARBA00022801"/>
    </source>
</evidence>
<dbReference type="InterPro" id="IPR001478">
    <property type="entry name" value="PDZ"/>
</dbReference>
<dbReference type="InParanoid" id="H1XQQ5"/>
<dbReference type="OrthoDB" id="9758917at2"/>
<dbReference type="Proteomes" id="UP000183868">
    <property type="component" value="Chromosome"/>
</dbReference>
<proteinExistence type="predicted"/>
<dbReference type="InterPro" id="IPR051201">
    <property type="entry name" value="Chloro_Bact_Ser_Proteases"/>
</dbReference>
<dbReference type="AlphaFoldDB" id="H1XQQ5"/>
<organism evidence="5 6">
    <name type="scientific">Caldithrix abyssi DSM 13497</name>
    <dbReference type="NCBI Taxonomy" id="880073"/>
    <lineage>
        <taxon>Bacteria</taxon>
        <taxon>Pseudomonadati</taxon>
        <taxon>Calditrichota</taxon>
        <taxon>Calditrichia</taxon>
        <taxon>Calditrichales</taxon>
        <taxon>Calditrichaceae</taxon>
        <taxon>Caldithrix</taxon>
    </lineage>
</organism>
<evidence type="ECO:0000256" key="1">
    <source>
        <dbReference type="ARBA" id="ARBA00022670"/>
    </source>
</evidence>
<evidence type="ECO:0000313" key="6">
    <source>
        <dbReference type="Proteomes" id="UP000004671"/>
    </source>
</evidence>
<dbReference type="GO" id="GO:0006508">
    <property type="term" value="P:proteolysis"/>
    <property type="evidence" value="ECO:0007669"/>
    <property type="project" value="UniProtKB-KW"/>
</dbReference>
<accession>H1XQQ5</accession>